<evidence type="ECO:0000259" key="7">
    <source>
        <dbReference type="Pfam" id="PF06271"/>
    </source>
</evidence>
<sequence>MTQKPGPSTLPEPLELPGEVAGLGRRVAAIAIDWFASILLSRVIFGQLTYGSAESSFAILMIFIAEVVLFTWLMSASFGQRLLGISVVRLDGGRLSLWRIVVRTLLICLIIPAVVYDNTGRGLHDRAVGSVAIRSRRPVQRT</sequence>
<dbReference type="AlphaFoldDB" id="A0A6J7K7B6"/>
<reference evidence="8" key="1">
    <citation type="submission" date="2020-05" db="EMBL/GenBank/DDBJ databases">
        <authorList>
            <person name="Chiriac C."/>
            <person name="Salcher M."/>
            <person name="Ghai R."/>
            <person name="Kavagutti S V."/>
        </authorList>
    </citation>
    <scope>NUCLEOTIDE SEQUENCE</scope>
</reference>
<dbReference type="PANTHER" id="PTHR36115:SF6">
    <property type="entry name" value="PROLINE-RICH ANTIGEN HOMOLOG"/>
    <property type="match status" value="1"/>
</dbReference>
<evidence type="ECO:0000256" key="2">
    <source>
        <dbReference type="ARBA" id="ARBA00022475"/>
    </source>
</evidence>
<keyword evidence="2" id="KW-1003">Cell membrane</keyword>
<dbReference type="InterPro" id="IPR051791">
    <property type="entry name" value="Pra-immunoreactive"/>
</dbReference>
<dbReference type="PANTHER" id="PTHR36115">
    <property type="entry name" value="PROLINE-RICH ANTIGEN HOMOLOG-RELATED"/>
    <property type="match status" value="1"/>
</dbReference>
<keyword evidence="5 6" id="KW-0472">Membrane</keyword>
<evidence type="ECO:0000256" key="3">
    <source>
        <dbReference type="ARBA" id="ARBA00022692"/>
    </source>
</evidence>
<protein>
    <submittedName>
        <fullName evidence="8">Unannotated protein</fullName>
    </submittedName>
</protein>
<dbReference type="GO" id="GO:0005886">
    <property type="term" value="C:plasma membrane"/>
    <property type="evidence" value="ECO:0007669"/>
    <property type="project" value="UniProtKB-SubCell"/>
</dbReference>
<dbReference type="InterPro" id="IPR010432">
    <property type="entry name" value="RDD"/>
</dbReference>
<evidence type="ECO:0000256" key="5">
    <source>
        <dbReference type="ARBA" id="ARBA00023136"/>
    </source>
</evidence>
<gene>
    <name evidence="8" type="ORF">UFOPK3772_01600</name>
</gene>
<evidence type="ECO:0000256" key="1">
    <source>
        <dbReference type="ARBA" id="ARBA00004651"/>
    </source>
</evidence>
<feature type="transmembrane region" description="Helical" evidence="6">
    <location>
        <begin position="96"/>
        <end position="116"/>
    </location>
</feature>
<comment type="subcellular location">
    <subcellularLocation>
        <location evidence="1">Cell membrane</location>
        <topology evidence="1">Multi-pass membrane protein</topology>
    </subcellularLocation>
</comment>
<feature type="domain" description="RDD" evidence="7">
    <location>
        <begin position="20"/>
        <end position="128"/>
    </location>
</feature>
<proteinExistence type="predicted"/>
<dbReference type="EMBL" id="CAFBNE010000047">
    <property type="protein sequence ID" value="CAB4951838.1"/>
    <property type="molecule type" value="Genomic_DNA"/>
</dbReference>
<evidence type="ECO:0000313" key="8">
    <source>
        <dbReference type="EMBL" id="CAB4951838.1"/>
    </source>
</evidence>
<accession>A0A6J7K7B6</accession>
<dbReference type="Pfam" id="PF06271">
    <property type="entry name" value="RDD"/>
    <property type="match status" value="1"/>
</dbReference>
<organism evidence="8">
    <name type="scientific">freshwater metagenome</name>
    <dbReference type="NCBI Taxonomy" id="449393"/>
    <lineage>
        <taxon>unclassified sequences</taxon>
        <taxon>metagenomes</taxon>
        <taxon>ecological metagenomes</taxon>
    </lineage>
</organism>
<name>A0A6J7K7B6_9ZZZZ</name>
<keyword evidence="3 6" id="KW-0812">Transmembrane</keyword>
<keyword evidence="4 6" id="KW-1133">Transmembrane helix</keyword>
<feature type="transmembrane region" description="Helical" evidence="6">
    <location>
        <begin position="57"/>
        <end position="76"/>
    </location>
</feature>
<evidence type="ECO:0000256" key="4">
    <source>
        <dbReference type="ARBA" id="ARBA00022989"/>
    </source>
</evidence>
<feature type="transmembrane region" description="Helical" evidence="6">
    <location>
        <begin position="27"/>
        <end position="45"/>
    </location>
</feature>
<evidence type="ECO:0000256" key="6">
    <source>
        <dbReference type="SAM" id="Phobius"/>
    </source>
</evidence>